<evidence type="ECO:0000313" key="4">
    <source>
        <dbReference type="Proteomes" id="UP000823046"/>
    </source>
</evidence>
<dbReference type="SMART" id="SM00164">
    <property type="entry name" value="TBC"/>
    <property type="match status" value="1"/>
</dbReference>
<proteinExistence type="predicted"/>
<comment type="caution">
    <text evidence="3">The sequence shown here is derived from an EMBL/GenBank/DDBJ whole genome shotgun (WGS) entry which is preliminary data.</text>
</comment>
<dbReference type="InterPro" id="IPR035969">
    <property type="entry name" value="Rab-GAP_TBC_sf"/>
</dbReference>
<sequence length="724" mass="81965">MSSFPVWPYPLSLPLRSFNFTPIQTSQCSCVRSYDGGCTRFRKWWRILQVETFFQPLLYDSICHLLRTNYPAEDENGIPCVEVSQREFALKSLLAPAAMNPSRDYTRKISDKSENQTPTQVDDYSNTMTTSKASSGILLTEHKFPYIPHVSNFPVSDPHENSDSLEQRAHVTCAEIILGRYVHRCILLDITRTFPALDFYKGKGADQLQRILEAYAFYDPDVGYVQGMNFVAGFLLWHSNEQQAFWMLVTIMQSLDVRTMYLRHFPGLIKRCAIVETLLSISVPKLFLHLEMSGIDAVLFASEWFLTLFASSVPFEPLNRIWDEFFEEGWSSIYKLIIQRCLMLRYKIMINKETDAILGIIKYDNPSGKVTRKDVNLRSLRNSFTAEAILEQRLKSVNMAVSGRDLVSNTINRIQGLLYKAGVGRHVEEDLNSVESWMELIEGSRQYNLDRNAVQDLETYSDKSSALLNINHFNSLMKRFTHPENENSSVSQFFSMLGSKLNISSNKEKPPVDLQEKSCESFEELSDHPNKNITGANVALNGGPAVEASCVSLSGEDISNSQEVSLDYSKERDPSVEEEPLRDETQFIEGLLVEKEDSDSMSSWESIESVNALALSASYPPSSENEAISPVAMKVAARIDAAESAPRVCASAYDLVLNDLKARGFDELSLLLQKLRKQCDTHREKDCVAAAERRSLIKAVQHFEAQRKIASNRKSNSKFYGPSL</sequence>
<feature type="compositionally biased region" description="Basic and acidic residues" evidence="1">
    <location>
        <begin position="105"/>
        <end position="114"/>
    </location>
</feature>
<gene>
    <name evidence="3" type="ORF">IE077_003582</name>
</gene>
<dbReference type="InterPro" id="IPR050302">
    <property type="entry name" value="Rab_GAP_TBC_domain"/>
</dbReference>
<evidence type="ECO:0000313" key="3">
    <source>
        <dbReference type="EMBL" id="KAF8820092.1"/>
    </source>
</evidence>
<dbReference type="PANTHER" id="PTHR47219:SF9">
    <property type="entry name" value="GTPASE ACTIVATING PROTEIN AND CENTROSOME-ASSOCIATED, ISOFORM B"/>
    <property type="match status" value="1"/>
</dbReference>
<dbReference type="Proteomes" id="UP000823046">
    <property type="component" value="Unassembled WGS sequence"/>
</dbReference>
<protein>
    <submittedName>
        <fullName evidence="3">TBC domain-containing protein</fullName>
    </submittedName>
</protein>
<accession>A0ABQ7J7Y9</accession>
<reference evidence="3 4" key="1">
    <citation type="journal article" date="2020" name="bioRxiv">
        <title>Metabolic contributions of an alphaproteobacterial endosymbiont in the apicomplexan Cardiosporidium cionae.</title>
        <authorList>
            <person name="Hunter E.S."/>
            <person name="Paight C.J."/>
            <person name="Lane C.E."/>
        </authorList>
    </citation>
    <scope>NUCLEOTIDE SEQUENCE [LARGE SCALE GENOMIC DNA]</scope>
    <source>
        <strain evidence="3">ESH_2018</strain>
    </source>
</reference>
<dbReference type="Gene3D" id="1.10.472.80">
    <property type="entry name" value="Ypt/Rab-GAP domain of gyp1p, domain 3"/>
    <property type="match status" value="1"/>
</dbReference>
<keyword evidence="4" id="KW-1185">Reference proteome</keyword>
<evidence type="ECO:0000256" key="1">
    <source>
        <dbReference type="SAM" id="MobiDB-lite"/>
    </source>
</evidence>
<dbReference type="EMBL" id="JADAQX010000483">
    <property type="protein sequence ID" value="KAF8820092.1"/>
    <property type="molecule type" value="Genomic_DNA"/>
</dbReference>
<name>A0ABQ7J7Y9_9APIC</name>
<dbReference type="PANTHER" id="PTHR47219">
    <property type="entry name" value="RAB GTPASE-ACTIVATING PROTEIN 1-LIKE"/>
    <property type="match status" value="1"/>
</dbReference>
<dbReference type="Gene3D" id="1.10.8.270">
    <property type="entry name" value="putative rabgap domain of human tbc1 domain family member 14 like domains"/>
    <property type="match status" value="1"/>
</dbReference>
<feature type="region of interest" description="Disordered" evidence="1">
    <location>
        <begin position="105"/>
        <end position="126"/>
    </location>
</feature>
<dbReference type="InterPro" id="IPR000195">
    <property type="entry name" value="Rab-GAP-TBC_dom"/>
</dbReference>
<dbReference type="Pfam" id="PF00566">
    <property type="entry name" value="RabGAP-TBC"/>
    <property type="match status" value="1"/>
</dbReference>
<organism evidence="3 4">
    <name type="scientific">Cardiosporidium cionae</name>
    <dbReference type="NCBI Taxonomy" id="476202"/>
    <lineage>
        <taxon>Eukaryota</taxon>
        <taxon>Sar</taxon>
        <taxon>Alveolata</taxon>
        <taxon>Apicomplexa</taxon>
        <taxon>Aconoidasida</taxon>
        <taxon>Nephromycida</taxon>
        <taxon>Cardiosporidium</taxon>
    </lineage>
</organism>
<evidence type="ECO:0000259" key="2">
    <source>
        <dbReference type="PROSITE" id="PS50086"/>
    </source>
</evidence>
<dbReference type="PROSITE" id="PS50086">
    <property type="entry name" value="TBC_RABGAP"/>
    <property type="match status" value="1"/>
</dbReference>
<dbReference type="SUPFAM" id="SSF47923">
    <property type="entry name" value="Ypt/Rab-GAP domain of gyp1p"/>
    <property type="match status" value="2"/>
</dbReference>
<feature type="domain" description="Rab-GAP TBC" evidence="2">
    <location>
        <begin position="164"/>
        <end position="329"/>
    </location>
</feature>
<feature type="compositionally biased region" description="Polar residues" evidence="1">
    <location>
        <begin position="115"/>
        <end position="126"/>
    </location>
</feature>